<evidence type="ECO:0000313" key="1">
    <source>
        <dbReference type="EMBL" id="SFF28535.1"/>
    </source>
</evidence>
<proteinExistence type="predicted"/>
<evidence type="ECO:0000313" key="2">
    <source>
        <dbReference type="Proteomes" id="UP000199400"/>
    </source>
</evidence>
<organism evidence="1 2">
    <name type="scientific">Nannocystis exedens</name>
    <dbReference type="NCBI Taxonomy" id="54"/>
    <lineage>
        <taxon>Bacteria</taxon>
        <taxon>Pseudomonadati</taxon>
        <taxon>Myxococcota</taxon>
        <taxon>Polyangia</taxon>
        <taxon>Nannocystales</taxon>
        <taxon>Nannocystaceae</taxon>
        <taxon>Nannocystis</taxon>
    </lineage>
</organism>
<dbReference type="Proteomes" id="UP000199400">
    <property type="component" value="Unassembled WGS sequence"/>
</dbReference>
<dbReference type="EMBL" id="FOMX01000042">
    <property type="protein sequence ID" value="SFF28535.1"/>
    <property type="molecule type" value="Genomic_DNA"/>
</dbReference>
<sequence length="246" mass="26800">MTLPALKSVALHKRLQSFEAHHGSLLAEVLHELAQEAAREPRNLIASTTYNNALVLAGKAREARAEAARGFELWRSLPAVSPEISLNLAAGLGDAGLVVQAKRVLASLDERALGELDAARVEIAAQIAVRHGELEWFAARRPDHPMLEFLARHELVEGWQARQSAIEAALGERVSSFGASIVGIDGVHDRLALYYWTDADSYAEIDQLQDQLLDVLEGVPGGSSHLIGRVVFTVYGPEIPLEELRP</sequence>
<protein>
    <submittedName>
        <fullName evidence="1">Uncharacterized protein</fullName>
    </submittedName>
</protein>
<dbReference type="STRING" id="54.SAMN02745121_07930"/>
<dbReference type="RefSeq" id="WP_096328539.1">
    <property type="nucleotide sequence ID" value="NZ_FOMX01000042.1"/>
</dbReference>
<dbReference type="AlphaFoldDB" id="A0A1I2HE53"/>
<keyword evidence="2" id="KW-1185">Reference proteome</keyword>
<gene>
    <name evidence="1" type="ORF">SAMN02745121_07930</name>
</gene>
<name>A0A1I2HE53_9BACT</name>
<reference evidence="2" key="1">
    <citation type="submission" date="2016-10" db="EMBL/GenBank/DDBJ databases">
        <authorList>
            <person name="Varghese N."/>
            <person name="Submissions S."/>
        </authorList>
    </citation>
    <scope>NUCLEOTIDE SEQUENCE [LARGE SCALE GENOMIC DNA]</scope>
    <source>
        <strain evidence="2">ATCC 25963</strain>
    </source>
</reference>
<accession>A0A1I2HE53</accession>